<organism evidence="9 10">
    <name type="scientific">Phycomyces blakesleeanus (strain ATCC 8743b / DSM 1359 / FGSC 10004 / NBRC 33097 / NRRL 1555)</name>
    <dbReference type="NCBI Taxonomy" id="763407"/>
    <lineage>
        <taxon>Eukaryota</taxon>
        <taxon>Fungi</taxon>
        <taxon>Fungi incertae sedis</taxon>
        <taxon>Mucoromycota</taxon>
        <taxon>Mucoromycotina</taxon>
        <taxon>Mucoromycetes</taxon>
        <taxon>Mucorales</taxon>
        <taxon>Phycomycetaceae</taxon>
        <taxon>Phycomyces</taxon>
    </lineage>
</organism>
<dbReference type="PRINTS" id="PR00364">
    <property type="entry name" value="DISEASERSIST"/>
</dbReference>
<dbReference type="PIRSF" id="PIRSF036578">
    <property type="entry name" value="RFC1"/>
    <property type="match status" value="1"/>
</dbReference>
<dbReference type="InterPro" id="IPR008921">
    <property type="entry name" value="DNA_pol3_clamp-load_cplx_C"/>
</dbReference>
<dbReference type="GO" id="GO:0016887">
    <property type="term" value="F:ATP hydrolysis activity"/>
    <property type="evidence" value="ECO:0007669"/>
    <property type="project" value="InterPro"/>
</dbReference>
<reference evidence="10" key="1">
    <citation type="submission" date="2015-06" db="EMBL/GenBank/DDBJ databases">
        <title>Expansion of signal transduction pathways in fungi by whole-genome duplication.</title>
        <authorList>
            <consortium name="DOE Joint Genome Institute"/>
            <person name="Corrochano L.M."/>
            <person name="Kuo A."/>
            <person name="Marcet-Houben M."/>
            <person name="Polaino S."/>
            <person name="Salamov A."/>
            <person name="Villalobos J.M."/>
            <person name="Alvarez M.I."/>
            <person name="Avalos J."/>
            <person name="Benito E.P."/>
            <person name="Benoit I."/>
            <person name="Burger G."/>
            <person name="Camino L.P."/>
            <person name="Canovas D."/>
            <person name="Cerda-Olmedo E."/>
            <person name="Cheng J.-F."/>
            <person name="Dominguez A."/>
            <person name="Elias M."/>
            <person name="Eslava A.P."/>
            <person name="Glaser F."/>
            <person name="Grimwood J."/>
            <person name="Gutierrez G."/>
            <person name="Heitman J."/>
            <person name="Henrissat B."/>
            <person name="Iturriaga E.A."/>
            <person name="Lang B.F."/>
            <person name="Lavin J.L."/>
            <person name="Lee S."/>
            <person name="Li W."/>
            <person name="Lindquist E."/>
            <person name="Lopez-Garcia S."/>
            <person name="Luque E.M."/>
            <person name="Marcos A.T."/>
            <person name="Martin J."/>
            <person name="McCluskey K."/>
            <person name="Medina H.R."/>
            <person name="Miralles-Duran A."/>
            <person name="Miyazaki A."/>
            <person name="Munoz-Torres E."/>
            <person name="Oguiza J.A."/>
            <person name="Ohm R."/>
            <person name="Olmedo M."/>
            <person name="Orejas M."/>
            <person name="Ortiz-Castellanos L."/>
            <person name="Pisabarro A.G."/>
            <person name="Rodriguez-Romero J."/>
            <person name="Ruiz-Herrera J."/>
            <person name="Ruiz-Vazquez R."/>
            <person name="Sanz C."/>
            <person name="Schackwitz W."/>
            <person name="Schmutz J."/>
            <person name="Shahriari M."/>
            <person name="Shelest E."/>
            <person name="Silva-Franco F."/>
            <person name="Soanes D."/>
            <person name="Syed K."/>
            <person name="Tagua V.G."/>
            <person name="Talbot N.J."/>
            <person name="Thon M."/>
            <person name="De vries R.P."/>
            <person name="Wiebenga A."/>
            <person name="Yadav J.S."/>
            <person name="Braun E.L."/>
            <person name="Baker S."/>
            <person name="Garre V."/>
            <person name="Horwitz B."/>
            <person name="Torres-Martinez S."/>
            <person name="Idnurm A."/>
            <person name="Herrera-Estrella A."/>
            <person name="Gabaldon T."/>
            <person name="Grigoriev I.V."/>
        </authorList>
    </citation>
    <scope>NUCLEOTIDE SEQUENCE [LARGE SCALE GENOMIC DNA]</scope>
    <source>
        <strain evidence="10">NRRL 1555(-)</strain>
    </source>
</reference>
<proteinExistence type="inferred from homology"/>
<sequence>MTTTASTSASAAKSTSNTSTPVIPLTNQLWTEKYKPTKISEIVGNKILVGRIVEWLENWQKYADARAKGIKERYDKNNMSFFRSILISGPPGIGKTTTAHVVAESCGYEVLEFNASDVRSRKVLEDNISEMVDNRTMTEFFVARPKDNEVPKKTKKVVLIMDEVDGMTSGDRGGAAVLASLIRKTKARYIPVICVCNDVRSQKVQPLINVCFDARFTKTPANQLRSRIMTIAFREKLKISPLAIDQLVDSTQNDIRQILNILSTYQVADEVMDPNKAKSIGEKSFKDSQLQLFDIPSSLMNSESWDKKSINEKSDIYFQDYMMAPLMIAENYIKYEPDRANLSNNMGNPRITEAMKLKLMASASESIADGDIIDATIHGRTQDWSLLPIHSIMSCVRPASFIKGEIKGGSYGRLNFTSWMGQNSKTEKNKRQLHGVKTHMRFKAATTRSEIRRHYIPALNKRIFSSWKNASLKAFGKYKETIETMDAYYLSRESLDSLSEMEINKNQPISEISTAQKTALTRAYNKMSHPSPFKKEETSTKKMSAAAAATAAIIKDADELGDDGDEMIEEW</sequence>
<evidence type="ECO:0000256" key="5">
    <source>
        <dbReference type="ARBA" id="ARBA00022840"/>
    </source>
</evidence>
<dbReference type="OrthoDB" id="446168at2759"/>
<feature type="domain" description="AAA+ ATPase" evidence="8">
    <location>
        <begin position="81"/>
        <end position="243"/>
    </location>
</feature>
<evidence type="ECO:0000313" key="10">
    <source>
        <dbReference type="Proteomes" id="UP000077315"/>
    </source>
</evidence>
<dbReference type="EMBL" id="KV440981">
    <property type="protein sequence ID" value="OAD73286.1"/>
    <property type="molecule type" value="Genomic_DNA"/>
</dbReference>
<dbReference type="FunFam" id="3.40.50.300:FF:000395">
    <property type="entry name" value="Replication factor C subunit 1"/>
    <property type="match status" value="1"/>
</dbReference>
<dbReference type="InterPro" id="IPR047854">
    <property type="entry name" value="RFC_lid"/>
</dbReference>
<dbReference type="PANTHER" id="PTHR23389">
    <property type="entry name" value="CHROMOSOME TRANSMISSION FIDELITY FACTOR 18"/>
    <property type="match status" value="1"/>
</dbReference>
<dbReference type="Proteomes" id="UP000077315">
    <property type="component" value="Unassembled WGS sequence"/>
</dbReference>
<dbReference type="GO" id="GO:0006271">
    <property type="term" value="P:DNA strand elongation involved in DNA replication"/>
    <property type="evidence" value="ECO:0007669"/>
    <property type="project" value="UniProtKB-ARBA"/>
</dbReference>
<dbReference type="InterPro" id="IPR003959">
    <property type="entry name" value="ATPase_AAA_core"/>
</dbReference>
<dbReference type="GO" id="GO:0003689">
    <property type="term" value="F:DNA clamp loader activity"/>
    <property type="evidence" value="ECO:0007669"/>
    <property type="project" value="InterPro"/>
</dbReference>
<dbReference type="InterPro" id="IPR003593">
    <property type="entry name" value="AAA+_ATPase"/>
</dbReference>
<evidence type="ECO:0000256" key="7">
    <source>
        <dbReference type="SAM" id="MobiDB-lite"/>
    </source>
</evidence>
<dbReference type="Gene3D" id="1.10.8.60">
    <property type="match status" value="1"/>
</dbReference>
<name>A0A167MMI3_PHYB8</name>
<dbReference type="FunFam" id="1.10.8.60:FF:000021">
    <property type="entry name" value="Replication factor C subunit 1"/>
    <property type="match status" value="1"/>
</dbReference>
<comment type="subcellular location">
    <subcellularLocation>
        <location evidence="1">Nucleus</location>
    </subcellularLocation>
</comment>
<dbReference type="RefSeq" id="XP_018291326.1">
    <property type="nucleotide sequence ID" value="XM_018431514.1"/>
</dbReference>
<evidence type="ECO:0000256" key="4">
    <source>
        <dbReference type="ARBA" id="ARBA00022741"/>
    </source>
</evidence>
<dbReference type="PANTHER" id="PTHR23389:SF6">
    <property type="entry name" value="REPLICATION FACTOR C SUBUNIT 1"/>
    <property type="match status" value="1"/>
</dbReference>
<keyword evidence="5" id="KW-0067">ATP-binding</keyword>
<keyword evidence="6" id="KW-0539">Nucleus</keyword>
<dbReference type="CDD" id="cd18140">
    <property type="entry name" value="HLD_clamp_RFC"/>
    <property type="match status" value="1"/>
</dbReference>
<dbReference type="GO" id="GO:0005524">
    <property type="term" value="F:ATP binding"/>
    <property type="evidence" value="ECO:0007669"/>
    <property type="project" value="UniProtKB-KW"/>
</dbReference>
<comment type="similarity">
    <text evidence="2">Belongs to the activator 1 large subunit family.</text>
</comment>
<dbReference type="InParanoid" id="A0A167MMI3"/>
<keyword evidence="4" id="KW-0547">Nucleotide-binding</keyword>
<dbReference type="InterPro" id="IPR012178">
    <property type="entry name" value="RFC1"/>
</dbReference>
<dbReference type="SUPFAM" id="SSF48019">
    <property type="entry name" value="post-AAA+ oligomerization domain-like"/>
    <property type="match status" value="1"/>
</dbReference>
<feature type="region of interest" description="Disordered" evidence="7">
    <location>
        <begin position="1"/>
        <end position="20"/>
    </location>
</feature>
<evidence type="ECO:0000256" key="6">
    <source>
        <dbReference type="ARBA" id="ARBA00023242"/>
    </source>
</evidence>
<dbReference type="GeneID" id="28992420"/>
<dbReference type="GO" id="GO:0005663">
    <property type="term" value="C:DNA replication factor C complex"/>
    <property type="evidence" value="ECO:0007669"/>
    <property type="project" value="InterPro"/>
</dbReference>
<dbReference type="InterPro" id="IPR013725">
    <property type="entry name" value="DNA_replication_fac_RFC1_C"/>
</dbReference>
<evidence type="ECO:0000256" key="3">
    <source>
        <dbReference type="ARBA" id="ARBA00022705"/>
    </source>
</evidence>
<dbReference type="Gene3D" id="1.20.272.10">
    <property type="match status" value="1"/>
</dbReference>
<protein>
    <recommendedName>
        <fullName evidence="8">AAA+ ATPase domain-containing protein</fullName>
    </recommendedName>
</protein>
<evidence type="ECO:0000313" key="9">
    <source>
        <dbReference type="EMBL" id="OAD73286.1"/>
    </source>
</evidence>
<dbReference type="SUPFAM" id="SSF52540">
    <property type="entry name" value="P-loop containing nucleoside triphosphate hydrolases"/>
    <property type="match status" value="1"/>
</dbReference>
<keyword evidence="10" id="KW-1185">Reference proteome</keyword>
<dbReference type="Gene3D" id="3.40.50.300">
    <property type="entry name" value="P-loop containing nucleotide triphosphate hydrolases"/>
    <property type="match status" value="1"/>
</dbReference>
<dbReference type="GO" id="GO:0006281">
    <property type="term" value="P:DNA repair"/>
    <property type="evidence" value="ECO:0007669"/>
    <property type="project" value="InterPro"/>
</dbReference>
<dbReference type="GO" id="GO:0003677">
    <property type="term" value="F:DNA binding"/>
    <property type="evidence" value="ECO:0007669"/>
    <property type="project" value="InterPro"/>
</dbReference>
<dbReference type="InterPro" id="IPR027417">
    <property type="entry name" value="P-loop_NTPase"/>
</dbReference>
<dbReference type="Pfam" id="PF08519">
    <property type="entry name" value="RFC1"/>
    <property type="match status" value="1"/>
</dbReference>
<keyword evidence="3" id="KW-0235">DNA replication</keyword>
<accession>A0A167MMI3</accession>
<evidence type="ECO:0000259" key="8">
    <source>
        <dbReference type="SMART" id="SM00382"/>
    </source>
</evidence>
<evidence type="ECO:0000256" key="1">
    <source>
        <dbReference type="ARBA" id="ARBA00004123"/>
    </source>
</evidence>
<gene>
    <name evidence="9" type="ORF">PHYBLDRAFT_145688</name>
</gene>
<dbReference type="CDD" id="cd00009">
    <property type="entry name" value="AAA"/>
    <property type="match status" value="1"/>
</dbReference>
<dbReference type="VEuPathDB" id="FungiDB:PHYBLDRAFT_145688"/>
<dbReference type="AlphaFoldDB" id="A0A167MMI3"/>
<dbReference type="GO" id="GO:0005634">
    <property type="term" value="C:nucleus"/>
    <property type="evidence" value="ECO:0007669"/>
    <property type="project" value="UniProtKB-SubCell"/>
</dbReference>
<dbReference type="SMART" id="SM00382">
    <property type="entry name" value="AAA"/>
    <property type="match status" value="1"/>
</dbReference>
<dbReference type="Pfam" id="PF25361">
    <property type="entry name" value="AAA_lid_RFC1"/>
    <property type="match status" value="1"/>
</dbReference>
<evidence type="ECO:0000256" key="2">
    <source>
        <dbReference type="ARBA" id="ARBA00006116"/>
    </source>
</evidence>
<dbReference type="Pfam" id="PF00004">
    <property type="entry name" value="AAA"/>
    <property type="match status" value="1"/>
</dbReference>
<dbReference type="STRING" id="763407.A0A167MMI3"/>